<keyword evidence="1" id="KW-1133">Transmembrane helix</keyword>
<dbReference type="EMBL" id="BMZH01000004">
    <property type="protein sequence ID" value="GHA91812.1"/>
    <property type="molecule type" value="Genomic_DNA"/>
</dbReference>
<keyword evidence="1" id="KW-0472">Membrane</keyword>
<feature type="transmembrane region" description="Helical" evidence="1">
    <location>
        <begin position="56"/>
        <end position="76"/>
    </location>
</feature>
<dbReference type="AlphaFoldDB" id="A0A8J3G2A5"/>
<gene>
    <name evidence="2" type="ORF">GCM10009069_13780</name>
</gene>
<evidence type="ECO:0000313" key="2">
    <source>
        <dbReference type="EMBL" id="GHA91812.1"/>
    </source>
</evidence>
<name>A0A8J3G2A5_9PROT</name>
<reference evidence="2" key="2">
    <citation type="submission" date="2020-09" db="EMBL/GenBank/DDBJ databases">
        <authorList>
            <person name="Sun Q."/>
            <person name="Kim S."/>
        </authorList>
    </citation>
    <scope>NUCLEOTIDE SEQUENCE</scope>
    <source>
        <strain evidence="2">KCTC 32513</strain>
    </source>
</reference>
<reference evidence="2" key="1">
    <citation type="journal article" date="2014" name="Int. J. Syst. Evol. Microbiol.">
        <title>Complete genome sequence of Corynebacterium casei LMG S-19264T (=DSM 44701T), isolated from a smear-ripened cheese.</title>
        <authorList>
            <consortium name="US DOE Joint Genome Institute (JGI-PGF)"/>
            <person name="Walter F."/>
            <person name="Albersmeier A."/>
            <person name="Kalinowski J."/>
            <person name="Ruckert C."/>
        </authorList>
    </citation>
    <scope>NUCLEOTIDE SEQUENCE</scope>
    <source>
        <strain evidence="2">KCTC 32513</strain>
    </source>
</reference>
<keyword evidence="3" id="KW-1185">Reference proteome</keyword>
<comment type="caution">
    <text evidence="2">The sequence shown here is derived from an EMBL/GenBank/DDBJ whole genome shotgun (WGS) entry which is preliminary data.</text>
</comment>
<feature type="transmembrane region" description="Helical" evidence="1">
    <location>
        <begin position="82"/>
        <end position="99"/>
    </location>
</feature>
<keyword evidence="1" id="KW-0812">Transmembrane</keyword>
<dbReference type="Proteomes" id="UP000634004">
    <property type="component" value="Unassembled WGS sequence"/>
</dbReference>
<evidence type="ECO:0000256" key="1">
    <source>
        <dbReference type="SAM" id="Phobius"/>
    </source>
</evidence>
<organism evidence="2 3">
    <name type="scientific">Algimonas arctica</name>
    <dbReference type="NCBI Taxonomy" id="1479486"/>
    <lineage>
        <taxon>Bacteria</taxon>
        <taxon>Pseudomonadati</taxon>
        <taxon>Pseudomonadota</taxon>
        <taxon>Alphaproteobacteria</taxon>
        <taxon>Maricaulales</taxon>
        <taxon>Robiginitomaculaceae</taxon>
        <taxon>Algimonas</taxon>
    </lineage>
</organism>
<proteinExistence type="predicted"/>
<sequence>MPGLAASGEWANLKRVDRGISNLETTHGQAQHRMRPIEVFCRGWKGHVQLEKRKRAYVQSGITLAVVMSLSVLAYWVDSPQLYVLAVGAFVYGVIKANVQFYKNSDDDI</sequence>
<protein>
    <submittedName>
        <fullName evidence="2">Uncharacterized protein</fullName>
    </submittedName>
</protein>
<evidence type="ECO:0000313" key="3">
    <source>
        <dbReference type="Proteomes" id="UP000634004"/>
    </source>
</evidence>
<accession>A0A8J3G2A5</accession>